<protein>
    <submittedName>
        <fullName evidence="1">Uncharacterized protein</fullName>
    </submittedName>
</protein>
<proteinExistence type="predicted"/>
<sequence length="55" mass="6438">MGRYSGKDEKCKTKEKIDSGRNRWFEHDGSRDIWAMRDIDIQTECYGGKVLLRAS</sequence>
<organism evidence="1">
    <name type="scientific">Arion vulgaris</name>
    <dbReference type="NCBI Taxonomy" id="1028688"/>
    <lineage>
        <taxon>Eukaryota</taxon>
        <taxon>Metazoa</taxon>
        <taxon>Spiralia</taxon>
        <taxon>Lophotrochozoa</taxon>
        <taxon>Mollusca</taxon>
        <taxon>Gastropoda</taxon>
        <taxon>Heterobranchia</taxon>
        <taxon>Euthyneura</taxon>
        <taxon>Panpulmonata</taxon>
        <taxon>Eupulmonata</taxon>
        <taxon>Stylommatophora</taxon>
        <taxon>Helicina</taxon>
        <taxon>Arionoidea</taxon>
        <taxon>Arionidae</taxon>
        <taxon>Arion</taxon>
    </lineage>
</organism>
<gene>
    <name evidence="1" type="primary">ORF19370</name>
</gene>
<name>A0A0B6YA13_9EUPU</name>
<dbReference type="EMBL" id="HACG01006322">
    <property type="protein sequence ID" value="CEK53187.1"/>
    <property type="molecule type" value="Transcribed_RNA"/>
</dbReference>
<evidence type="ECO:0000313" key="1">
    <source>
        <dbReference type="EMBL" id="CEK53187.1"/>
    </source>
</evidence>
<accession>A0A0B6YA13</accession>
<dbReference type="AlphaFoldDB" id="A0A0B6YA13"/>
<reference evidence="1" key="1">
    <citation type="submission" date="2014-12" db="EMBL/GenBank/DDBJ databases">
        <title>Insight into the proteome of Arion vulgaris.</title>
        <authorList>
            <person name="Aradska J."/>
            <person name="Bulat T."/>
            <person name="Smidak R."/>
            <person name="Sarate P."/>
            <person name="Gangsoo J."/>
            <person name="Sialana F."/>
            <person name="Bilban M."/>
            <person name="Lubec G."/>
        </authorList>
    </citation>
    <scope>NUCLEOTIDE SEQUENCE</scope>
    <source>
        <tissue evidence="1">Skin</tissue>
    </source>
</reference>